<accession>A0A6G0XG97</accession>
<organism evidence="3 4">
    <name type="scientific">Aphanomyces euteiches</name>
    <dbReference type="NCBI Taxonomy" id="100861"/>
    <lineage>
        <taxon>Eukaryota</taxon>
        <taxon>Sar</taxon>
        <taxon>Stramenopiles</taxon>
        <taxon>Oomycota</taxon>
        <taxon>Saprolegniomycetes</taxon>
        <taxon>Saprolegniales</taxon>
        <taxon>Verrucalvaceae</taxon>
        <taxon>Aphanomyces</taxon>
    </lineage>
</organism>
<feature type="coiled-coil region" evidence="1">
    <location>
        <begin position="29"/>
        <end position="56"/>
    </location>
</feature>
<dbReference type="AlphaFoldDB" id="A0A6G0XG97"/>
<feature type="region of interest" description="Disordered" evidence="2">
    <location>
        <begin position="1"/>
        <end position="21"/>
    </location>
</feature>
<keyword evidence="4" id="KW-1185">Reference proteome</keyword>
<evidence type="ECO:0000256" key="2">
    <source>
        <dbReference type="SAM" id="MobiDB-lite"/>
    </source>
</evidence>
<protein>
    <submittedName>
        <fullName evidence="3">Uncharacterized protein</fullName>
    </submittedName>
</protein>
<evidence type="ECO:0000313" key="3">
    <source>
        <dbReference type="EMBL" id="KAF0739251.1"/>
    </source>
</evidence>
<dbReference type="Proteomes" id="UP000481153">
    <property type="component" value="Unassembled WGS sequence"/>
</dbReference>
<evidence type="ECO:0000313" key="4">
    <source>
        <dbReference type="Proteomes" id="UP000481153"/>
    </source>
</evidence>
<dbReference type="VEuPathDB" id="FungiDB:AeMF1_010069"/>
<proteinExistence type="predicted"/>
<reference evidence="3 4" key="1">
    <citation type="submission" date="2019-07" db="EMBL/GenBank/DDBJ databases">
        <title>Genomics analysis of Aphanomyces spp. identifies a new class of oomycete effector associated with host adaptation.</title>
        <authorList>
            <person name="Gaulin E."/>
        </authorList>
    </citation>
    <scope>NUCLEOTIDE SEQUENCE [LARGE SCALE GENOMIC DNA]</scope>
    <source>
        <strain evidence="3 4">ATCC 201684</strain>
    </source>
</reference>
<sequence>MAKDMSTMVKQQPSMKLKTAQARRMIQYREDKKEEKAMLERSLARLEQMKANLTNGSKLSWKEVAKALFDHRHLAESHRNMLKSKVVEQEKLLRAMHSWVQRQVPIYSSPDNSRATWRNVMLLASPESRSMGKQWILQHMYHHAERIFKQYEFPPMESNEEIVYDLDYSRTEDAGFRSVFRNQVELAVPLEAAVAAAHETLLSLQIFVPHYTPDIPMLLAEQDRNTKQYAFVTPRDELVNVLCGEFRSNDKCVIVVKQIQDDESLVKCPRWRQRLRMIWCEFRQLADGRVKRRVVSITSQSVTGNGIVSLDEDAEELGVSLEDGFPTRMKQELDKHIRARGLHLSQHFCCQR</sequence>
<gene>
    <name evidence="3" type="ORF">Ae201684_005170</name>
</gene>
<comment type="caution">
    <text evidence="3">The sequence shown here is derived from an EMBL/GenBank/DDBJ whole genome shotgun (WGS) entry which is preliminary data.</text>
</comment>
<keyword evidence="1" id="KW-0175">Coiled coil</keyword>
<dbReference type="EMBL" id="VJMJ01000066">
    <property type="protein sequence ID" value="KAF0739251.1"/>
    <property type="molecule type" value="Genomic_DNA"/>
</dbReference>
<name>A0A6G0XG97_9STRA</name>
<evidence type="ECO:0000256" key="1">
    <source>
        <dbReference type="SAM" id="Coils"/>
    </source>
</evidence>